<dbReference type="STRING" id="1004.SAMN05661012_05867"/>
<keyword evidence="5 6" id="KW-0472">Membrane</keyword>
<comment type="subcellular location">
    <subcellularLocation>
        <location evidence="1">Cell membrane</location>
        <topology evidence="1">Multi-pass membrane protein</topology>
    </subcellularLocation>
</comment>
<dbReference type="Pfam" id="PF02687">
    <property type="entry name" value="FtsX"/>
    <property type="match status" value="2"/>
</dbReference>
<dbReference type="Pfam" id="PF12704">
    <property type="entry name" value="MacB_PCD"/>
    <property type="match status" value="1"/>
</dbReference>
<gene>
    <name evidence="9" type="ORF">SAMN05661012_05867</name>
</gene>
<dbReference type="Proteomes" id="UP000183788">
    <property type="component" value="Unassembled WGS sequence"/>
</dbReference>
<dbReference type="GO" id="GO:0005886">
    <property type="term" value="C:plasma membrane"/>
    <property type="evidence" value="ECO:0007669"/>
    <property type="project" value="UniProtKB-SubCell"/>
</dbReference>
<feature type="transmembrane region" description="Helical" evidence="6">
    <location>
        <begin position="665"/>
        <end position="690"/>
    </location>
</feature>
<evidence type="ECO:0000256" key="1">
    <source>
        <dbReference type="ARBA" id="ARBA00004651"/>
    </source>
</evidence>
<keyword evidence="9" id="KW-0449">Lipoprotein</keyword>
<name>A0A1K1SP97_9BACT</name>
<feature type="domain" description="ABC3 transporter permease C-terminal" evidence="7">
    <location>
        <begin position="296"/>
        <end position="412"/>
    </location>
</feature>
<keyword evidence="3 6" id="KW-0812">Transmembrane</keyword>
<keyword evidence="4 6" id="KW-1133">Transmembrane helix</keyword>
<evidence type="ECO:0000259" key="7">
    <source>
        <dbReference type="Pfam" id="PF02687"/>
    </source>
</evidence>
<dbReference type="GO" id="GO:0022857">
    <property type="term" value="F:transmembrane transporter activity"/>
    <property type="evidence" value="ECO:0007669"/>
    <property type="project" value="TreeGrafter"/>
</dbReference>
<feature type="transmembrane region" description="Helical" evidence="6">
    <location>
        <begin position="345"/>
        <end position="364"/>
    </location>
</feature>
<evidence type="ECO:0000256" key="6">
    <source>
        <dbReference type="SAM" id="Phobius"/>
    </source>
</evidence>
<evidence type="ECO:0000256" key="4">
    <source>
        <dbReference type="ARBA" id="ARBA00022989"/>
    </source>
</evidence>
<evidence type="ECO:0000256" key="5">
    <source>
        <dbReference type="ARBA" id="ARBA00023136"/>
    </source>
</evidence>
<feature type="transmembrane region" description="Helical" evidence="6">
    <location>
        <begin position="428"/>
        <end position="446"/>
    </location>
</feature>
<evidence type="ECO:0000313" key="10">
    <source>
        <dbReference type="Proteomes" id="UP000183788"/>
    </source>
</evidence>
<feature type="domain" description="MacB-like periplasmic core" evidence="8">
    <location>
        <begin position="18"/>
        <end position="243"/>
    </location>
</feature>
<protein>
    <submittedName>
        <fullName evidence="9">ABC-type transport system, involved in lipoprotein release, permease component</fullName>
    </submittedName>
</protein>
<dbReference type="PANTHER" id="PTHR30572">
    <property type="entry name" value="MEMBRANE COMPONENT OF TRANSPORTER-RELATED"/>
    <property type="match status" value="1"/>
</dbReference>
<dbReference type="InterPro" id="IPR003838">
    <property type="entry name" value="ABC3_permease_C"/>
</dbReference>
<dbReference type="InterPro" id="IPR050250">
    <property type="entry name" value="Macrolide_Exporter_MacB"/>
</dbReference>
<evidence type="ECO:0000313" key="9">
    <source>
        <dbReference type="EMBL" id="SFW86240.1"/>
    </source>
</evidence>
<dbReference type="RefSeq" id="WP_072365270.1">
    <property type="nucleotide sequence ID" value="NZ_CP139972.1"/>
</dbReference>
<accession>A0A1K1SP97</accession>
<dbReference type="OrthoDB" id="1451596at2"/>
<keyword evidence="2" id="KW-1003">Cell membrane</keyword>
<feature type="transmembrane region" description="Helical" evidence="6">
    <location>
        <begin position="291"/>
        <end position="312"/>
    </location>
</feature>
<proteinExistence type="predicted"/>
<feature type="transmembrane region" description="Helical" evidence="6">
    <location>
        <begin position="20"/>
        <end position="39"/>
    </location>
</feature>
<dbReference type="AlphaFoldDB" id="A0A1K1SP97"/>
<feature type="domain" description="ABC3 transporter permease C-terminal" evidence="7">
    <location>
        <begin position="668"/>
        <end position="768"/>
    </location>
</feature>
<evidence type="ECO:0000256" key="3">
    <source>
        <dbReference type="ARBA" id="ARBA00022692"/>
    </source>
</evidence>
<evidence type="ECO:0000259" key="8">
    <source>
        <dbReference type="Pfam" id="PF12704"/>
    </source>
</evidence>
<dbReference type="PANTHER" id="PTHR30572:SF18">
    <property type="entry name" value="ABC-TYPE MACROLIDE FAMILY EXPORT SYSTEM PERMEASE COMPONENT 2"/>
    <property type="match status" value="1"/>
</dbReference>
<sequence>MTHLKWLFRSLGKRKMFTLLNTTGLAVGIAASLLLFILIRHELSIDTFHSKRDRIYRVVSTETYRDGRIDYDGCSPLPMSDALRREFPQAEKVAAMYRDRRYQFAIGDQLFSAPLVYFAEPEIFEIFDFPWLAGDPKTALKEPYTAAISQSIAEKWFGNWQNAIGKVVLEGNERKPYRITGVLENPPGNTDISLNVVLSYATLRTWWTSSFNDPLKWDNFILSSQCYFLLGKHQKIENMEAQLPAFVARHYTPLFANSNTRDSSYFQSLKDIHFNTTFDRYGDTGWSYGELSAMSLIGLFLLMVACINFVNLSTVQSITRAKEVGVRKALGSNRRQLFALFMKETALLVGMAVIAGVILAAFALPQIREWLNKPVTMQILSPATILFIIILGLVITLMAGVYPALILSRLNPMKIMKQAGGISLRRGLIITQFIIAQLLIIGTLVVSRQMKFFRDQPMGFDKDAIVLLELPWKQDGYHYLKSQVQQLPGIQSVTLCDAPPAVLRPGGSYITFENNIHPESFEITYRNVDTDYVKTFRLQLKEGNFPRNANEVILNETAVKVLGFKNPADIIGKRLRLGDTSYPLIPVVGVLKDYHNAPLKDKIVPMLMTSKPGNLFKMAVKMDLAQLPVLEQLFHEQLPSRLFEPTFIDETVSRFYSTEILVNRLFHLFTLVAIFISCMGMYGLVSFLVVQKTREVGIRKVLGASVQQIVQLFLQEFMWLSVLAFLVAAPLGYYYMAYWLTGYQYHISIGWDIFLYAILLSVLVVIVSVGHKAITAGLANPVKSLRTE</sequence>
<dbReference type="InterPro" id="IPR025857">
    <property type="entry name" value="MacB_PCD"/>
</dbReference>
<reference evidence="9 10" key="1">
    <citation type="submission" date="2016-11" db="EMBL/GenBank/DDBJ databases">
        <authorList>
            <person name="Jaros S."/>
            <person name="Januszkiewicz K."/>
            <person name="Wedrychowicz H."/>
        </authorList>
    </citation>
    <scope>NUCLEOTIDE SEQUENCE [LARGE SCALE GENOMIC DNA]</scope>
    <source>
        <strain evidence="9 10">DSM 784</strain>
    </source>
</reference>
<organism evidence="9 10">
    <name type="scientific">Chitinophaga sancti</name>
    <dbReference type="NCBI Taxonomy" id="1004"/>
    <lineage>
        <taxon>Bacteria</taxon>
        <taxon>Pseudomonadati</taxon>
        <taxon>Bacteroidota</taxon>
        <taxon>Chitinophagia</taxon>
        <taxon>Chitinophagales</taxon>
        <taxon>Chitinophagaceae</taxon>
        <taxon>Chitinophaga</taxon>
    </lineage>
</organism>
<dbReference type="EMBL" id="FPIZ01000028">
    <property type="protein sequence ID" value="SFW86240.1"/>
    <property type="molecule type" value="Genomic_DNA"/>
</dbReference>
<feature type="transmembrane region" description="Helical" evidence="6">
    <location>
        <begin position="717"/>
        <end position="741"/>
    </location>
</feature>
<feature type="transmembrane region" description="Helical" evidence="6">
    <location>
        <begin position="753"/>
        <end position="774"/>
    </location>
</feature>
<evidence type="ECO:0000256" key="2">
    <source>
        <dbReference type="ARBA" id="ARBA00022475"/>
    </source>
</evidence>
<feature type="transmembrane region" description="Helical" evidence="6">
    <location>
        <begin position="384"/>
        <end position="407"/>
    </location>
</feature>